<dbReference type="PANTHER" id="PTHR39196:SF1">
    <property type="entry name" value="PRIMOSOME, DNAD SUBUNIT"/>
    <property type="match status" value="1"/>
</dbReference>
<comment type="similarity">
    <text evidence="1">Belongs to the DnaB/DnaD family.</text>
</comment>
<dbReference type="InterPro" id="IPR006343">
    <property type="entry name" value="DnaB/C_C"/>
</dbReference>
<dbReference type="InterPro" id="IPR034829">
    <property type="entry name" value="DnaD-like_sf"/>
</dbReference>
<evidence type="ECO:0000259" key="3">
    <source>
        <dbReference type="Pfam" id="PF14297"/>
    </source>
</evidence>
<dbReference type="Proteomes" id="UP000480246">
    <property type="component" value="Unassembled WGS sequence"/>
</dbReference>
<dbReference type="SUPFAM" id="SSF158499">
    <property type="entry name" value="DnaD domain-like"/>
    <property type="match status" value="1"/>
</dbReference>
<proteinExistence type="inferred from homology"/>
<dbReference type="Pfam" id="PF07261">
    <property type="entry name" value="DnaB_2"/>
    <property type="match status" value="1"/>
</dbReference>
<evidence type="ECO:0000256" key="1">
    <source>
        <dbReference type="ARBA" id="ARBA00093462"/>
    </source>
</evidence>
<dbReference type="AlphaFoldDB" id="A0A7C8KQ75"/>
<dbReference type="Gene3D" id="1.10.10.630">
    <property type="entry name" value="DnaD domain-like"/>
    <property type="match status" value="1"/>
</dbReference>
<dbReference type="PANTHER" id="PTHR39196">
    <property type="entry name" value="PRIMOSOME, DNAD SUBUNIT"/>
    <property type="match status" value="1"/>
</dbReference>
<dbReference type="EMBL" id="WEID01000092">
    <property type="protein sequence ID" value="KAB8127391.1"/>
    <property type="molecule type" value="Genomic_DNA"/>
</dbReference>
<reference evidence="4 5" key="1">
    <citation type="submission" date="2019-10" db="EMBL/GenBank/DDBJ databases">
        <title>Gracilibacillus sp. nov. isolated from rice seeds.</title>
        <authorList>
            <person name="He S."/>
        </authorList>
    </citation>
    <scope>NUCLEOTIDE SEQUENCE [LARGE SCALE GENOMIC DNA]</scope>
    <source>
        <strain evidence="4 5">TD8</strain>
    </source>
</reference>
<comment type="caution">
    <text evidence="4">The sequence shown here is derived from an EMBL/GenBank/DDBJ whole genome shotgun (WGS) entry which is preliminary data.</text>
</comment>
<sequence>MARPCKQGVDYFPLDVHLDQKFQFIESKFGLEGFAIVIKLLQKIYQEGYWCNWTKDGLLLFAYEIRSEEALVQQVVEECMKRDLFDRGMYERHQILTSKGIQKRYKEIVKRRKEVDIVEDYLLIDDLAAVPNEKINDDIMSASCEQDEYINEQRKVKESKEKSNNNNKQIACQFFGQHIARISPIIAEKISDWEREVSTEVVIRAMEEAVIQEKRSWKYVERILLDWFHKGVKKREDAEHVLREFHQQKSANVSPIRKVADF</sequence>
<organism evidence="4 5">
    <name type="scientific">Gracilibacillus oryzae</name>
    <dbReference type="NCBI Taxonomy" id="1672701"/>
    <lineage>
        <taxon>Bacteria</taxon>
        <taxon>Bacillati</taxon>
        <taxon>Bacillota</taxon>
        <taxon>Bacilli</taxon>
        <taxon>Bacillales</taxon>
        <taxon>Bacillaceae</taxon>
        <taxon>Gracilibacillus</taxon>
    </lineage>
</organism>
<evidence type="ECO:0000259" key="2">
    <source>
        <dbReference type="Pfam" id="PF07261"/>
    </source>
</evidence>
<feature type="domain" description="Lin1244/Lin1753-like N-terminal" evidence="3">
    <location>
        <begin position="11"/>
        <end position="101"/>
    </location>
</feature>
<gene>
    <name evidence="4" type="ORF">F9U64_17930</name>
</gene>
<dbReference type="OrthoDB" id="1047417at2"/>
<feature type="domain" description="DnaB/C C-terminal" evidence="2">
    <location>
        <begin position="173"/>
        <end position="239"/>
    </location>
</feature>
<keyword evidence="5" id="KW-1185">Reference proteome</keyword>
<evidence type="ECO:0000313" key="5">
    <source>
        <dbReference type="Proteomes" id="UP000480246"/>
    </source>
</evidence>
<dbReference type="Pfam" id="PF14297">
    <property type="entry name" value="Lin1244_N"/>
    <property type="match status" value="1"/>
</dbReference>
<dbReference type="RefSeq" id="WP_153406266.1">
    <property type="nucleotide sequence ID" value="NZ_ML762443.1"/>
</dbReference>
<dbReference type="InterPro" id="IPR025400">
    <property type="entry name" value="Lin1244/Lin1753-like_N"/>
</dbReference>
<protein>
    <submittedName>
        <fullName evidence="4">DUF4373 domain-containing protein</fullName>
    </submittedName>
</protein>
<evidence type="ECO:0000313" key="4">
    <source>
        <dbReference type="EMBL" id="KAB8127391.1"/>
    </source>
</evidence>
<name>A0A7C8KQ75_9BACI</name>
<dbReference type="NCBIfam" id="TIGR01446">
    <property type="entry name" value="DnaD_dom"/>
    <property type="match status" value="1"/>
</dbReference>
<accession>A0A7C8KQ75</accession>